<keyword evidence="6" id="KW-1185">Reference proteome</keyword>
<keyword evidence="3" id="KW-0472">Membrane</keyword>
<keyword evidence="3" id="KW-0812">Transmembrane</keyword>
<dbReference type="InterPro" id="IPR029051">
    <property type="entry name" value="DUF4352"/>
</dbReference>
<dbReference type="InterPro" id="IPR029050">
    <property type="entry name" value="Immunoprotect_excell_Ig-like"/>
</dbReference>
<evidence type="ECO:0000259" key="4">
    <source>
        <dbReference type="Pfam" id="PF11611"/>
    </source>
</evidence>
<feature type="transmembrane region" description="Helical" evidence="3">
    <location>
        <begin position="12"/>
        <end position="33"/>
    </location>
</feature>
<feature type="region of interest" description="Disordered" evidence="2">
    <location>
        <begin position="37"/>
        <end position="78"/>
    </location>
</feature>
<evidence type="ECO:0000313" key="6">
    <source>
        <dbReference type="Proteomes" id="UP000280707"/>
    </source>
</evidence>
<organism evidence="5 6">
    <name type="scientific">Corynebacterium segmentosum</name>
    <dbReference type="NCBI Taxonomy" id="43990"/>
    <lineage>
        <taxon>Bacteria</taxon>
        <taxon>Bacillati</taxon>
        <taxon>Actinomycetota</taxon>
        <taxon>Actinomycetes</taxon>
        <taxon>Mycobacteriales</taxon>
        <taxon>Corynebacteriaceae</taxon>
        <taxon>Corynebacterium</taxon>
    </lineage>
</organism>
<protein>
    <submittedName>
        <fullName evidence="5">Telomeric repeat-binding factor 2</fullName>
    </submittedName>
</protein>
<reference evidence="5 6" key="1">
    <citation type="submission" date="2018-12" db="EMBL/GenBank/DDBJ databases">
        <authorList>
            <consortium name="Pathogen Informatics"/>
        </authorList>
    </citation>
    <scope>NUCLEOTIDE SEQUENCE [LARGE SCALE GENOMIC DNA]</scope>
    <source>
        <strain evidence="5 6">NCTC934</strain>
    </source>
</reference>
<evidence type="ECO:0000256" key="1">
    <source>
        <dbReference type="ARBA" id="ARBA00022729"/>
    </source>
</evidence>
<sequence length="189" mass="20641">MPQQPQKKKRGCMKWGFIIIGVLILIMIISAIFSSDETDNSSSSDDSSNSAASNEDGNQEAPAKEDSTEFAPGETYSTKDGLEMTINGMHFATDVFDDTYLAAEVTYVNNSDDEKSFNPIDWSVQTPSGVVADYDINGFDDSLHAGKLTPGGTVTGTLYFEHSEPGEYRVIWKPTFSFSSDTATWVSTL</sequence>
<keyword evidence="3" id="KW-1133">Transmembrane helix</keyword>
<evidence type="ECO:0000256" key="2">
    <source>
        <dbReference type="SAM" id="MobiDB-lite"/>
    </source>
</evidence>
<evidence type="ECO:0000313" key="5">
    <source>
        <dbReference type="EMBL" id="VEH71766.1"/>
    </source>
</evidence>
<keyword evidence="1" id="KW-0732">Signal</keyword>
<feature type="domain" description="DUF4352" evidence="4">
    <location>
        <begin position="96"/>
        <end position="179"/>
    </location>
</feature>
<gene>
    <name evidence="5" type="ORF">NCTC934_00015</name>
</gene>
<proteinExistence type="predicted"/>
<dbReference type="Pfam" id="PF11611">
    <property type="entry name" value="DUF4352"/>
    <property type="match status" value="1"/>
</dbReference>
<accession>A0ABY6TA90</accession>
<feature type="compositionally biased region" description="Low complexity" evidence="2">
    <location>
        <begin position="37"/>
        <end position="56"/>
    </location>
</feature>
<dbReference type="EMBL" id="LR134408">
    <property type="protein sequence ID" value="VEH71766.1"/>
    <property type="molecule type" value="Genomic_DNA"/>
</dbReference>
<name>A0ABY6TA90_9CORY</name>
<dbReference type="Proteomes" id="UP000280707">
    <property type="component" value="Chromosome"/>
</dbReference>
<dbReference type="Gene3D" id="2.60.40.1240">
    <property type="match status" value="1"/>
</dbReference>
<evidence type="ECO:0000256" key="3">
    <source>
        <dbReference type="SAM" id="Phobius"/>
    </source>
</evidence>